<dbReference type="SUPFAM" id="SSF55620">
    <property type="entry name" value="Tetrahydrobiopterin biosynthesis enzymes-like"/>
    <property type="match status" value="2"/>
</dbReference>
<comment type="pathway">
    <text evidence="1">Purine metabolism; 7-cyano-7-deazaguanine biosynthesis.</text>
</comment>
<sequence length="291" mass="33141">MQLFVNDLTVMDFSYLCPKRGMVGESWIVDVILDGELNEESMVQDFGKVKKNLKRLIDEYVDHKLLVPAEYVGADVIHDETSEQVEVRFGCEDGRQIMLHCPAEAYAFLYSDVVTMESVSVYLKDVLATHLPENVDNITLKLRTEVINSPFYHYTHGLKKHDGNCQRIAHGHRSRIDIILDGEVSESWQAYWANRWEDIYIASSEDEINYTERKMSGEVGEPSAYFCFAYEASQGYFELLIPKSDCEVIDTDSTVECLAQYLLVEQKKRTPDATCQVIAYEGVGKGAMVAE</sequence>
<evidence type="ECO:0000256" key="4">
    <source>
        <dbReference type="ARBA" id="ARBA00018141"/>
    </source>
</evidence>
<dbReference type="EMBL" id="JAAAWN010000027">
    <property type="protein sequence ID" value="NDV92733.1"/>
    <property type="molecule type" value="Genomic_DNA"/>
</dbReference>
<evidence type="ECO:0000256" key="6">
    <source>
        <dbReference type="ARBA" id="ARBA00048807"/>
    </source>
</evidence>
<proteinExistence type="inferred from homology"/>
<reference evidence="7 8" key="1">
    <citation type="submission" date="2020-01" db="EMBL/GenBank/DDBJ databases">
        <authorList>
            <person name="Chen J."/>
            <person name="Zhu S."/>
            <person name="Yang J."/>
        </authorList>
    </citation>
    <scope>NUCLEOTIDE SEQUENCE [LARGE SCALE GENOMIC DNA]</scope>
    <source>
        <strain evidence="7 8">345S023</strain>
    </source>
</reference>
<comment type="caution">
    <text evidence="7">The sequence shown here is derived from an EMBL/GenBank/DDBJ whole genome shotgun (WGS) entry which is preliminary data.</text>
</comment>
<dbReference type="RefSeq" id="WP_163087719.1">
    <property type="nucleotide sequence ID" value="NZ_JAAAWN010000027.1"/>
</dbReference>
<comment type="catalytic activity">
    <reaction evidence="6">
        <text>7,8-dihydroneopterin 3'-triphosphate + H2O = 6-carboxy-5,6,7,8-tetrahydropterin + triphosphate + acetaldehyde + 2 H(+)</text>
        <dbReference type="Rhea" id="RHEA:27966"/>
        <dbReference type="ChEBI" id="CHEBI:15343"/>
        <dbReference type="ChEBI" id="CHEBI:15377"/>
        <dbReference type="ChEBI" id="CHEBI:15378"/>
        <dbReference type="ChEBI" id="CHEBI:18036"/>
        <dbReference type="ChEBI" id="CHEBI:58462"/>
        <dbReference type="ChEBI" id="CHEBI:61032"/>
        <dbReference type="EC" id="4.1.2.50"/>
    </reaction>
</comment>
<protein>
    <recommendedName>
        <fullName evidence="4">6-carboxy-5,6,7,8-tetrahydropterin synthase</fullName>
        <ecNumber evidence="3">4.1.2.50</ecNumber>
    </recommendedName>
    <alternativeName>
        <fullName evidence="5">Queuosine biosynthesis protein QueD</fullName>
    </alternativeName>
</protein>
<evidence type="ECO:0000313" key="7">
    <source>
        <dbReference type="EMBL" id="NDV92733.1"/>
    </source>
</evidence>
<dbReference type="UniPathway" id="UPA00391"/>
<dbReference type="EC" id="4.1.2.50" evidence="3"/>
<dbReference type="Gene3D" id="3.30.479.10">
    <property type="entry name" value="6-pyruvoyl tetrahydropterin synthase/QueD"/>
    <property type="match status" value="1"/>
</dbReference>
<accession>A0A7X5RM56</accession>
<evidence type="ECO:0000256" key="1">
    <source>
        <dbReference type="ARBA" id="ARBA00005061"/>
    </source>
</evidence>
<keyword evidence="8" id="KW-1185">Reference proteome</keyword>
<organism evidence="7 8">
    <name type="scientific">Alteromonas profundi</name>
    <dbReference type="NCBI Taxonomy" id="2696062"/>
    <lineage>
        <taxon>Bacteria</taxon>
        <taxon>Pseudomonadati</taxon>
        <taxon>Pseudomonadota</taxon>
        <taxon>Gammaproteobacteria</taxon>
        <taxon>Alteromonadales</taxon>
        <taxon>Alteromonadaceae</taxon>
        <taxon>Alteromonas/Salinimonas group</taxon>
        <taxon>Alteromonas</taxon>
    </lineage>
</organism>
<dbReference type="InterPro" id="IPR038418">
    <property type="entry name" value="6-PTP_synth/QueD_sf"/>
</dbReference>
<name>A0A7X5RM56_9ALTE</name>
<dbReference type="Proteomes" id="UP000470213">
    <property type="component" value="Unassembled WGS sequence"/>
</dbReference>
<dbReference type="InterPro" id="IPR007115">
    <property type="entry name" value="6-PTP_synth/QueD"/>
</dbReference>
<dbReference type="AlphaFoldDB" id="A0A7X5RM56"/>
<dbReference type="GO" id="GO:0070497">
    <property type="term" value="F:6-carboxytetrahydropterin synthase activity"/>
    <property type="evidence" value="ECO:0007669"/>
    <property type="project" value="UniProtKB-EC"/>
</dbReference>
<evidence type="ECO:0000256" key="5">
    <source>
        <dbReference type="ARBA" id="ARBA00031449"/>
    </source>
</evidence>
<evidence type="ECO:0000256" key="2">
    <source>
        <dbReference type="ARBA" id="ARBA00008900"/>
    </source>
</evidence>
<evidence type="ECO:0000313" key="8">
    <source>
        <dbReference type="Proteomes" id="UP000470213"/>
    </source>
</evidence>
<evidence type="ECO:0000256" key="3">
    <source>
        <dbReference type="ARBA" id="ARBA00012982"/>
    </source>
</evidence>
<comment type="similarity">
    <text evidence="2">Belongs to the PTPS family. QueD subfamily.</text>
</comment>
<gene>
    <name evidence="7" type="ORF">GTH32_16280</name>
</gene>
<dbReference type="Pfam" id="PF01242">
    <property type="entry name" value="PTPS"/>
    <property type="match status" value="1"/>
</dbReference>